<evidence type="ECO:0000256" key="1">
    <source>
        <dbReference type="SAM" id="SignalP"/>
    </source>
</evidence>
<comment type="caution">
    <text evidence="2">The sequence shown here is derived from an EMBL/GenBank/DDBJ whole genome shotgun (WGS) entry which is preliminary data.</text>
</comment>
<evidence type="ECO:0000313" key="2">
    <source>
        <dbReference type="EMBL" id="KYQ94035.1"/>
    </source>
</evidence>
<evidence type="ECO:0000313" key="3">
    <source>
        <dbReference type="Proteomes" id="UP000076078"/>
    </source>
</evidence>
<dbReference type="InParanoid" id="A0A151ZJE6"/>
<gene>
    <name evidence="2" type="ORF">DLAC_04309</name>
</gene>
<keyword evidence="3" id="KW-1185">Reference proteome</keyword>
<proteinExistence type="predicted"/>
<protein>
    <submittedName>
        <fullName evidence="2">Uncharacterized protein</fullName>
    </submittedName>
</protein>
<feature type="signal peptide" evidence="1">
    <location>
        <begin position="1"/>
        <end position="20"/>
    </location>
</feature>
<name>A0A151ZJE6_TIELA</name>
<accession>A0A151ZJE6</accession>
<organism evidence="2 3">
    <name type="scientific">Tieghemostelium lacteum</name>
    <name type="common">Slime mold</name>
    <name type="synonym">Dictyostelium lacteum</name>
    <dbReference type="NCBI Taxonomy" id="361077"/>
    <lineage>
        <taxon>Eukaryota</taxon>
        <taxon>Amoebozoa</taxon>
        <taxon>Evosea</taxon>
        <taxon>Eumycetozoa</taxon>
        <taxon>Dictyostelia</taxon>
        <taxon>Dictyosteliales</taxon>
        <taxon>Raperosteliaceae</taxon>
        <taxon>Tieghemostelium</taxon>
    </lineage>
</organism>
<dbReference type="EMBL" id="LODT01000022">
    <property type="protein sequence ID" value="KYQ94035.1"/>
    <property type="molecule type" value="Genomic_DNA"/>
</dbReference>
<sequence length="210" mass="23483">MLEYRFIFLILVFLALFAKGGEVGYVLVQSCDDLTGQTDNTTGIYYMCNYCYNGYTFDCIGRIIQLFGPTSGSSSGDITNSGLSDSSLCDNSGYLNSWLTGQCVSGFVRTYFEQPENPINSYIEDTFDDKCTDSSEDNSSGESNLIYRFYAQNGKCIYNSDYTIYNCFTNNNTIQIDYYYDSSCTTPTSTIGLDFSKSCSTNTTILMYCS</sequence>
<dbReference type="Proteomes" id="UP000076078">
    <property type="component" value="Unassembled WGS sequence"/>
</dbReference>
<keyword evidence="1" id="KW-0732">Signal</keyword>
<feature type="chain" id="PRO_5007593387" evidence="1">
    <location>
        <begin position="21"/>
        <end position="210"/>
    </location>
</feature>
<reference evidence="2 3" key="1">
    <citation type="submission" date="2015-12" db="EMBL/GenBank/DDBJ databases">
        <title>Dictyostelia acquired genes for synthesis and detection of signals that induce cell-type specialization by lateral gene transfer from prokaryotes.</title>
        <authorList>
            <person name="Gloeckner G."/>
            <person name="Schaap P."/>
        </authorList>
    </citation>
    <scope>NUCLEOTIDE SEQUENCE [LARGE SCALE GENOMIC DNA]</scope>
    <source>
        <strain evidence="2 3">TK</strain>
    </source>
</reference>
<dbReference type="AlphaFoldDB" id="A0A151ZJE6"/>